<name>A0ABR7A713_9BURK</name>
<accession>A0ABR7A713</accession>
<dbReference type="Gene3D" id="3.40.630.30">
    <property type="match status" value="1"/>
</dbReference>
<feature type="domain" description="N-acetyltransferase" evidence="1">
    <location>
        <begin position="3"/>
        <end position="167"/>
    </location>
</feature>
<dbReference type="InterPro" id="IPR016181">
    <property type="entry name" value="Acyl_CoA_acyltransferase"/>
</dbReference>
<dbReference type="PROSITE" id="PS51186">
    <property type="entry name" value="GNAT"/>
    <property type="match status" value="1"/>
</dbReference>
<dbReference type="InterPro" id="IPR000182">
    <property type="entry name" value="GNAT_dom"/>
</dbReference>
<gene>
    <name evidence="2" type="ORF">H8K43_13405</name>
</gene>
<dbReference type="CDD" id="cd04301">
    <property type="entry name" value="NAT_SF"/>
    <property type="match status" value="1"/>
</dbReference>
<dbReference type="Pfam" id="PF00583">
    <property type="entry name" value="Acetyltransf_1"/>
    <property type="match status" value="1"/>
</dbReference>
<comment type="caution">
    <text evidence="2">The sequence shown here is derived from an EMBL/GenBank/DDBJ whole genome shotgun (WGS) entry which is preliminary data.</text>
</comment>
<reference evidence="2 3" key="1">
    <citation type="submission" date="2020-08" db="EMBL/GenBank/DDBJ databases">
        <title>Novel species isolated from subtropical streams in China.</title>
        <authorList>
            <person name="Lu H."/>
        </authorList>
    </citation>
    <scope>NUCLEOTIDE SEQUENCE [LARGE SCALE GENOMIC DNA]</scope>
    <source>
        <strain evidence="2 3">CY22W</strain>
    </source>
</reference>
<dbReference type="EMBL" id="JACOGD010000006">
    <property type="protein sequence ID" value="MBC3932680.1"/>
    <property type="molecule type" value="Genomic_DNA"/>
</dbReference>
<organism evidence="2 3">
    <name type="scientific">Undibacterium curvum</name>
    <dbReference type="NCBI Taxonomy" id="2762294"/>
    <lineage>
        <taxon>Bacteria</taxon>
        <taxon>Pseudomonadati</taxon>
        <taxon>Pseudomonadota</taxon>
        <taxon>Betaproteobacteria</taxon>
        <taxon>Burkholderiales</taxon>
        <taxon>Oxalobacteraceae</taxon>
        <taxon>Undibacterium</taxon>
    </lineage>
</organism>
<proteinExistence type="predicted"/>
<sequence length="167" mass="17989">MPISIRAMRVDDVSAVYAVQAQVYVAAMVEPQSLLLERLQVAPDTAWVAEDEAGVGAYLAGYPSVTGKISPLGADFAPASAANALYLHDMAVAPRLAGQGVAARLFEAATQLARQRSYAALCLVSVQNTLSFWQRFGFEQETMLTPEQEALLATYSGSAYYCLRHLP</sequence>
<protein>
    <submittedName>
        <fullName evidence="2">GNAT family N-acetyltransferase</fullName>
    </submittedName>
</protein>
<dbReference type="RefSeq" id="WP_186904303.1">
    <property type="nucleotide sequence ID" value="NZ_JACOGD010000006.1"/>
</dbReference>
<evidence type="ECO:0000313" key="3">
    <source>
        <dbReference type="Proteomes" id="UP000654304"/>
    </source>
</evidence>
<evidence type="ECO:0000313" key="2">
    <source>
        <dbReference type="EMBL" id="MBC3932680.1"/>
    </source>
</evidence>
<evidence type="ECO:0000259" key="1">
    <source>
        <dbReference type="PROSITE" id="PS51186"/>
    </source>
</evidence>
<keyword evidence="3" id="KW-1185">Reference proteome</keyword>
<dbReference type="SUPFAM" id="SSF55729">
    <property type="entry name" value="Acyl-CoA N-acyltransferases (Nat)"/>
    <property type="match status" value="1"/>
</dbReference>
<dbReference type="Proteomes" id="UP000654304">
    <property type="component" value="Unassembled WGS sequence"/>
</dbReference>